<gene>
    <name evidence="1" type="ORF">Lcin_1328</name>
    <name evidence="2" type="ORF">NCTC12438_02691</name>
</gene>
<protein>
    <submittedName>
        <fullName evidence="2">Uncharacterized protein</fullName>
    </submittedName>
</protein>
<accession>A0A378INL5</accession>
<evidence type="ECO:0000313" key="3">
    <source>
        <dbReference type="Proteomes" id="UP000054854"/>
    </source>
</evidence>
<name>A0A378INL5_9GAMM</name>
<evidence type="ECO:0000313" key="1">
    <source>
        <dbReference type="EMBL" id="KTC88451.1"/>
    </source>
</evidence>
<proteinExistence type="predicted"/>
<dbReference type="Proteomes" id="UP000054854">
    <property type="component" value="Unassembled WGS sequence"/>
</dbReference>
<dbReference type="STRING" id="28085.Lcin_1328"/>
<dbReference type="EMBL" id="LNXX01000014">
    <property type="protein sequence ID" value="KTC88451.1"/>
    <property type="molecule type" value="Genomic_DNA"/>
</dbReference>
<reference evidence="1 3" key="1">
    <citation type="submission" date="2015-11" db="EMBL/GenBank/DDBJ databases">
        <title>Genomic analysis of 38 Legionella species identifies large and diverse effector repertoires.</title>
        <authorList>
            <person name="Burstein D."/>
            <person name="Amaro F."/>
            <person name="Zusman T."/>
            <person name="Lifshitz Z."/>
            <person name="Cohen O."/>
            <person name="Gilbert J.A."/>
            <person name="Pupko T."/>
            <person name="Shuman H.A."/>
            <person name="Segal G."/>
        </authorList>
    </citation>
    <scope>NUCLEOTIDE SEQUENCE [LARGE SCALE GENOMIC DNA]</scope>
    <source>
        <strain evidence="1 3">CDC#72-OH-14</strain>
    </source>
</reference>
<evidence type="ECO:0000313" key="2">
    <source>
        <dbReference type="EMBL" id="STX36061.1"/>
    </source>
</evidence>
<dbReference type="Proteomes" id="UP000255316">
    <property type="component" value="Unassembled WGS sequence"/>
</dbReference>
<reference evidence="2 4" key="2">
    <citation type="submission" date="2018-06" db="EMBL/GenBank/DDBJ databases">
        <authorList>
            <consortium name="Pathogen Informatics"/>
            <person name="Doyle S."/>
        </authorList>
    </citation>
    <scope>NUCLEOTIDE SEQUENCE [LARGE SCALE GENOMIC DNA]</scope>
    <source>
        <strain evidence="2 4">NCTC12438</strain>
    </source>
</reference>
<evidence type="ECO:0000313" key="4">
    <source>
        <dbReference type="Proteomes" id="UP000255316"/>
    </source>
</evidence>
<keyword evidence="3" id="KW-1185">Reference proteome</keyword>
<organism evidence="2 4">
    <name type="scientific">Legionella cincinnatiensis</name>
    <dbReference type="NCBI Taxonomy" id="28085"/>
    <lineage>
        <taxon>Bacteria</taxon>
        <taxon>Pseudomonadati</taxon>
        <taxon>Pseudomonadota</taxon>
        <taxon>Gammaproteobacteria</taxon>
        <taxon>Legionellales</taxon>
        <taxon>Legionellaceae</taxon>
        <taxon>Legionella</taxon>
    </lineage>
</organism>
<sequence>MIFRHKTGLLFTSEGKVKPDNSLFNSKRLRNGVLRKTEFYSSVIRGNVAINPRITALPNPGYTYLSQ</sequence>
<dbReference type="AlphaFoldDB" id="A0A378INL5"/>
<dbReference type="EMBL" id="UGNX01000001">
    <property type="protein sequence ID" value="STX36061.1"/>
    <property type="molecule type" value="Genomic_DNA"/>
</dbReference>